<sequence>MSLPTDNDVRSIGLVSTIGKGVHLSFSVQTALHNTVAHFRKNLIAEEPVEGVEILSPAIFSLDCAPKVVFKIADDSGSKDMVNRWGYVERADAICKKKQLNLLVLPQQSLYEIRYQYGIIHVIAEERLPLANNFLVHARRYETLAKHLDPTLQQLVTFIAASGFRDVDFRNIPILDQDLIPNAALKIALVDLENCGDIIDGTQNWGYYQSAFFGTGGGTRGLFGCIAPQNFPAVKDAALACGIDLETLFPGEYTKSLEKRNRELEAARRCRAGVANVEAFEREVKRIFDTVVMSLFADVSSYRPQLITEPLDGFNTRQRLCKGPLAPRRFRATSTGEADLVLRGVIVLNPDTASTAALGVFIQSRRALSITYKDKLSNDLRELFGEVEDDPTLQYLPDKESFFFHISTASFDDENYLELGRPHVFQRIIDSPHYKSATTQTG</sequence>
<reference evidence="1 2" key="2">
    <citation type="journal article" date="2017" name="Sci. Rep.">
        <title>A mobile pathogenicity chromosome in Fusarium oxysporum for infection of multiple cucurbit species.</title>
        <authorList>
            <person name="van Dam P."/>
            <person name="Fokkens L."/>
            <person name="Ayukawa Y."/>
            <person name="van der Gragt M."/>
            <person name="Ter Horst A."/>
            <person name="Brankovics B."/>
            <person name="Houterman P.M."/>
            <person name="Arie T."/>
            <person name="Rep M."/>
        </authorList>
    </citation>
    <scope>NUCLEOTIDE SEQUENCE [LARGE SCALE GENOMIC DNA]</scope>
    <source>
        <strain evidence="1 2">Forc016</strain>
    </source>
</reference>
<dbReference type="AlphaFoldDB" id="A0A2H3FTY2"/>
<evidence type="ECO:0000313" key="1">
    <source>
        <dbReference type="EMBL" id="PCD21740.1"/>
    </source>
</evidence>
<gene>
    <name evidence="1" type="ORF">AU210_015543</name>
</gene>
<protein>
    <submittedName>
        <fullName evidence="1">Uncharacterized protein</fullName>
    </submittedName>
</protein>
<name>A0A2H3FTY2_FUSOX</name>
<dbReference type="EMBL" id="MABQ02000012">
    <property type="protein sequence ID" value="PCD21740.1"/>
    <property type="molecule type" value="Genomic_DNA"/>
</dbReference>
<proteinExistence type="predicted"/>
<reference evidence="1 2" key="1">
    <citation type="journal article" date="2016" name="Environ. Microbiol.">
        <title>Effector profiles distinguish formae speciales of Fusarium oxysporum.</title>
        <authorList>
            <person name="van Dam P."/>
            <person name="Fokkens L."/>
            <person name="Schmidt S.M."/>
            <person name="Linmans J.H."/>
            <person name="Kistler H.C."/>
            <person name="Ma L.J."/>
            <person name="Rep M."/>
        </authorList>
    </citation>
    <scope>NUCLEOTIDE SEQUENCE [LARGE SCALE GENOMIC DNA]</scope>
    <source>
        <strain evidence="1 2">Forc016</strain>
    </source>
</reference>
<comment type="caution">
    <text evidence="1">The sequence shown here is derived from an EMBL/GenBank/DDBJ whole genome shotgun (WGS) entry which is preliminary data.</text>
</comment>
<accession>A0A2H3FTY2</accession>
<dbReference type="Proteomes" id="UP000219602">
    <property type="component" value="Chromosome RC"/>
</dbReference>
<organism evidence="1 2">
    <name type="scientific">Fusarium oxysporum f. sp. radicis-cucumerinum</name>
    <dbReference type="NCBI Taxonomy" id="327505"/>
    <lineage>
        <taxon>Eukaryota</taxon>
        <taxon>Fungi</taxon>
        <taxon>Dikarya</taxon>
        <taxon>Ascomycota</taxon>
        <taxon>Pezizomycotina</taxon>
        <taxon>Sordariomycetes</taxon>
        <taxon>Hypocreomycetidae</taxon>
        <taxon>Hypocreales</taxon>
        <taxon>Nectriaceae</taxon>
        <taxon>Fusarium</taxon>
        <taxon>Fusarium oxysporum species complex</taxon>
    </lineage>
</organism>
<evidence type="ECO:0000313" key="2">
    <source>
        <dbReference type="Proteomes" id="UP000219602"/>
    </source>
</evidence>